<evidence type="ECO:0000256" key="1">
    <source>
        <dbReference type="SAM" id="Coils"/>
    </source>
</evidence>
<dbReference type="EMBL" id="MN740259">
    <property type="protein sequence ID" value="QHT96548.1"/>
    <property type="molecule type" value="Genomic_DNA"/>
</dbReference>
<organism evidence="2">
    <name type="scientific">viral metagenome</name>
    <dbReference type="NCBI Taxonomy" id="1070528"/>
    <lineage>
        <taxon>unclassified sequences</taxon>
        <taxon>metagenomes</taxon>
        <taxon>organismal metagenomes</taxon>
    </lineage>
</organism>
<reference evidence="2" key="1">
    <citation type="journal article" date="2020" name="Nature">
        <title>Giant virus diversity and host interactions through global metagenomics.</title>
        <authorList>
            <person name="Schulz F."/>
            <person name="Roux S."/>
            <person name="Paez-Espino D."/>
            <person name="Jungbluth S."/>
            <person name="Walsh D.A."/>
            <person name="Denef V.J."/>
            <person name="McMahon K.D."/>
            <person name="Konstantinidis K.T."/>
            <person name="Eloe-Fadrosh E.A."/>
            <person name="Kyrpides N.C."/>
            <person name="Woyke T."/>
        </authorList>
    </citation>
    <scope>NUCLEOTIDE SEQUENCE</scope>
    <source>
        <strain evidence="2">GVMAG-M-3300024302-11</strain>
    </source>
</reference>
<evidence type="ECO:0000313" key="2">
    <source>
        <dbReference type="EMBL" id="QHT96548.1"/>
    </source>
</evidence>
<sequence length="175" mass="20485">MPKIVKLNEFSNSDTTENKYGKFEKVEIKQKIKLENINKNGFIQLEYDVNNNPYLELNSNENKLVLTSQNITTDSADFQSISIKNNDLEHTIKELNTKINYLETRVTDLENNQKVIEKTIDEDPCNELYLIEFGNPTIGLFGMFKLNDDKKYLYICYNIDKNISYWTLIQSVTTF</sequence>
<protein>
    <submittedName>
        <fullName evidence="2">Uncharacterized protein</fullName>
    </submittedName>
</protein>
<accession>A0A6C0ITL8</accession>
<name>A0A6C0ITL8_9ZZZZ</name>
<keyword evidence="1" id="KW-0175">Coiled coil</keyword>
<dbReference type="AlphaFoldDB" id="A0A6C0ITL8"/>
<feature type="coiled-coil region" evidence="1">
    <location>
        <begin position="85"/>
        <end position="112"/>
    </location>
</feature>
<dbReference type="Gene3D" id="1.20.5.340">
    <property type="match status" value="1"/>
</dbReference>
<proteinExistence type="predicted"/>